<reference evidence="1 2" key="1">
    <citation type="journal article" date="2016" name="Int. J. Syst. Evol. Microbiol.">
        <title>Descriptions of Anaerotaenia torta gen. nov., sp. nov. and Anaerocolumna cellulosilytica gen. nov., sp. nov. isolated from a methanogenic reactor of cattle waste.</title>
        <authorList>
            <person name="Uek A."/>
            <person name="Ohtaki Y."/>
            <person name="Kaku N."/>
            <person name="Ueki K."/>
        </authorList>
    </citation>
    <scope>NUCLEOTIDE SEQUENCE [LARGE SCALE GENOMIC DNA]</scope>
    <source>
        <strain evidence="1 2">SN021</strain>
    </source>
</reference>
<protein>
    <submittedName>
        <fullName evidence="1">Hydrolase</fullName>
    </submittedName>
</protein>
<dbReference type="GO" id="GO:0016787">
    <property type="term" value="F:hydrolase activity"/>
    <property type="evidence" value="ECO:0007669"/>
    <property type="project" value="UniProtKB-KW"/>
</dbReference>
<organism evidence="1 2">
    <name type="scientific">Anaerocolumna cellulosilytica</name>
    <dbReference type="NCBI Taxonomy" id="433286"/>
    <lineage>
        <taxon>Bacteria</taxon>
        <taxon>Bacillati</taxon>
        <taxon>Bacillota</taxon>
        <taxon>Clostridia</taxon>
        <taxon>Lachnospirales</taxon>
        <taxon>Lachnospiraceae</taxon>
        <taxon>Anaerocolumna</taxon>
    </lineage>
</organism>
<keyword evidence="2" id="KW-1185">Reference proteome</keyword>
<dbReference type="KEGG" id="acel:acsn021_34230"/>
<dbReference type="PANTHER" id="PTHR42967:SF1">
    <property type="entry name" value="MBL FOLD METALLO-HYDROLASE"/>
    <property type="match status" value="1"/>
</dbReference>
<dbReference type="AlphaFoldDB" id="A0A6S6QYY7"/>
<dbReference type="EMBL" id="AP023367">
    <property type="protein sequence ID" value="BCJ95854.1"/>
    <property type="molecule type" value="Genomic_DNA"/>
</dbReference>
<dbReference type="Gene3D" id="3.60.15.10">
    <property type="entry name" value="Ribonuclease Z/Hydroxyacylglutathione hydrolase-like"/>
    <property type="match status" value="1"/>
</dbReference>
<evidence type="ECO:0000313" key="2">
    <source>
        <dbReference type="Proteomes" id="UP000515561"/>
    </source>
</evidence>
<dbReference type="RefSeq" id="WP_184093633.1">
    <property type="nucleotide sequence ID" value="NZ_AP023367.1"/>
</dbReference>
<dbReference type="SUPFAM" id="SSF56281">
    <property type="entry name" value="Metallo-hydrolase/oxidoreductase"/>
    <property type="match status" value="1"/>
</dbReference>
<dbReference type="InterPro" id="IPR036866">
    <property type="entry name" value="RibonucZ/Hydroxyglut_hydro"/>
</dbReference>
<name>A0A6S6QYY7_9FIRM</name>
<gene>
    <name evidence="1" type="ORF">acsn021_34230</name>
</gene>
<proteinExistence type="predicted"/>
<dbReference type="Pfam" id="PF13483">
    <property type="entry name" value="Lactamase_B_3"/>
    <property type="match status" value="1"/>
</dbReference>
<dbReference type="Proteomes" id="UP000515561">
    <property type="component" value="Chromosome"/>
</dbReference>
<evidence type="ECO:0000313" key="1">
    <source>
        <dbReference type="EMBL" id="BCJ95854.1"/>
    </source>
</evidence>
<keyword evidence="1" id="KW-0378">Hydrolase</keyword>
<dbReference type="PANTHER" id="PTHR42967">
    <property type="entry name" value="METAL DEPENDENT HYDROLASE"/>
    <property type="match status" value="1"/>
</dbReference>
<sequence length="254" mass="30161">MKVTYIHHSCFSVEMEHVIFLFDYYKGNLPDFNPDKHIFVFASHKHGDHFDPVIFDLNGKYPHVTFILSKDIRMSKGYMEKLQITDEMKERILYTSKNVTLTLPVDIFNEPLDSSLTVETLTSTDAGVAFIVTWQQQTIYHAGDLNWWTWIGEETDEEYQDMTNRFQSEIQKIKSRKFDLAFLPLDPRQGIRFYWGFDYFMKNTNTILAFPMHFWLDYTVISQLKVLEETKEYSDRVMDIKEEGQVFYTKSPNC</sequence>
<accession>A0A6S6QYY7</accession>